<sequence length="161" mass="17367">MRWGLILSGLLACLSPSMGRAAATADVSSAAGPSELGLWLSGGKDGVFSIERCGSNGNALCGKLVGMDYDGEMPKDTWGRAECGLWMLTDFVPVEDHKWGGHILDPRSGRVYQAYIWLSEPNVLKLRGYVLGMPLLGKTETWTRYTGGAFGAQCKMPPQSH</sequence>
<dbReference type="Pfam" id="PF09917">
    <property type="entry name" value="DUF2147"/>
    <property type="match status" value="1"/>
</dbReference>
<name>A0A9Q2IQT1_GLUJA</name>
<dbReference type="PANTHER" id="PTHR36919:SF2">
    <property type="entry name" value="BLL6627 PROTEIN"/>
    <property type="match status" value="1"/>
</dbReference>
<evidence type="ECO:0000259" key="2">
    <source>
        <dbReference type="Pfam" id="PF09917"/>
    </source>
</evidence>
<reference evidence="3" key="2">
    <citation type="submission" date="2020-11" db="EMBL/GenBank/DDBJ databases">
        <title>Description of novel Gluconobacter species.</title>
        <authorList>
            <person name="Cleenwerck I."/>
            <person name="Cnockaert M."/>
            <person name="Borremans W."/>
            <person name="Wieme A.D."/>
            <person name="De Vuyst L."/>
            <person name="Vandamme P."/>
        </authorList>
    </citation>
    <scope>NUCLEOTIDE SEQUENCE</scope>
    <source>
        <strain evidence="3">R71697</strain>
    </source>
</reference>
<evidence type="ECO:0000313" key="3">
    <source>
        <dbReference type="EMBL" id="MBF0870660.1"/>
    </source>
</evidence>
<dbReference type="EMBL" id="JABCQN010000003">
    <property type="protein sequence ID" value="MBF0870660.1"/>
    <property type="molecule type" value="Genomic_DNA"/>
</dbReference>
<dbReference type="GeneID" id="81474501"/>
<evidence type="ECO:0000313" key="4">
    <source>
        <dbReference type="Proteomes" id="UP000661006"/>
    </source>
</evidence>
<dbReference type="AlphaFoldDB" id="A0A9Q2IQT1"/>
<feature type="signal peptide" evidence="1">
    <location>
        <begin position="1"/>
        <end position="22"/>
    </location>
</feature>
<keyword evidence="1" id="KW-0732">Signal</keyword>
<comment type="caution">
    <text evidence="3">The sequence shown here is derived from an EMBL/GenBank/DDBJ whole genome shotgun (WGS) entry which is preliminary data.</text>
</comment>
<proteinExistence type="predicted"/>
<reference evidence="3" key="1">
    <citation type="submission" date="2020-04" db="EMBL/GenBank/DDBJ databases">
        <authorList>
            <person name="Sombolestani A."/>
        </authorList>
    </citation>
    <scope>NUCLEOTIDE SEQUENCE</scope>
    <source>
        <strain evidence="3">R71697</strain>
    </source>
</reference>
<dbReference type="InterPro" id="IPR019223">
    <property type="entry name" value="DUF2147"/>
</dbReference>
<evidence type="ECO:0000256" key="1">
    <source>
        <dbReference type="SAM" id="SignalP"/>
    </source>
</evidence>
<dbReference type="Proteomes" id="UP000661006">
    <property type="component" value="Unassembled WGS sequence"/>
</dbReference>
<feature type="chain" id="PRO_5040297339" evidence="1">
    <location>
        <begin position="23"/>
        <end position="161"/>
    </location>
</feature>
<dbReference type="PANTHER" id="PTHR36919">
    <property type="entry name" value="BLR1215 PROTEIN"/>
    <property type="match status" value="1"/>
</dbReference>
<organism evidence="3 4">
    <name type="scientific">Gluconobacter japonicus</name>
    <dbReference type="NCBI Taxonomy" id="376620"/>
    <lineage>
        <taxon>Bacteria</taxon>
        <taxon>Pseudomonadati</taxon>
        <taxon>Pseudomonadota</taxon>
        <taxon>Alphaproteobacteria</taxon>
        <taxon>Acetobacterales</taxon>
        <taxon>Acetobacteraceae</taxon>
        <taxon>Gluconobacter</taxon>
    </lineage>
</organism>
<accession>A0A9Q2IQT1</accession>
<gene>
    <name evidence="3" type="ORF">HKD32_07325</name>
</gene>
<dbReference type="RefSeq" id="WP_061933148.1">
    <property type="nucleotide sequence ID" value="NZ_JABCQN010000003.1"/>
</dbReference>
<protein>
    <submittedName>
        <fullName evidence="3">DUF2147 domain-containing protein</fullName>
    </submittedName>
</protein>
<feature type="domain" description="DUF2147" evidence="2">
    <location>
        <begin position="37"/>
        <end position="144"/>
    </location>
</feature>
<dbReference type="Gene3D" id="2.40.128.520">
    <property type="match status" value="1"/>
</dbReference>